<dbReference type="GO" id="GO:0003677">
    <property type="term" value="F:DNA binding"/>
    <property type="evidence" value="ECO:0007669"/>
    <property type="project" value="InterPro"/>
</dbReference>
<dbReference type="NCBIfam" id="TIGR02937">
    <property type="entry name" value="sigma70-ECF"/>
    <property type="match status" value="1"/>
</dbReference>
<dbReference type="AlphaFoldDB" id="X1DQ86"/>
<dbReference type="InterPro" id="IPR013325">
    <property type="entry name" value="RNA_pol_sigma_r2"/>
</dbReference>
<dbReference type="Pfam" id="PF08281">
    <property type="entry name" value="Sigma70_r4_2"/>
    <property type="match status" value="1"/>
</dbReference>
<dbReference type="GO" id="GO:0006352">
    <property type="term" value="P:DNA-templated transcription initiation"/>
    <property type="evidence" value="ECO:0007669"/>
    <property type="project" value="InterPro"/>
</dbReference>
<dbReference type="SUPFAM" id="SSF88946">
    <property type="entry name" value="Sigma2 domain of RNA polymerase sigma factors"/>
    <property type="match status" value="1"/>
</dbReference>
<keyword evidence="3" id="KW-0731">Sigma factor</keyword>
<dbReference type="InterPro" id="IPR039425">
    <property type="entry name" value="RNA_pol_sigma-70-like"/>
</dbReference>
<dbReference type="Gene3D" id="1.10.10.10">
    <property type="entry name" value="Winged helix-like DNA-binding domain superfamily/Winged helix DNA-binding domain"/>
    <property type="match status" value="1"/>
</dbReference>
<comment type="caution">
    <text evidence="7">The sequence shown here is derived from an EMBL/GenBank/DDBJ whole genome shotgun (WGS) entry which is preliminary data.</text>
</comment>
<dbReference type="Gene3D" id="1.10.1740.10">
    <property type="match status" value="1"/>
</dbReference>
<name>X1DQ86_9ZZZZ</name>
<feature type="domain" description="RNA polymerase sigma factor 70 region 4 type 2" evidence="6">
    <location>
        <begin position="106"/>
        <end position="158"/>
    </location>
</feature>
<protein>
    <recommendedName>
        <fullName evidence="8">HTH luxR-type domain-containing protein</fullName>
    </recommendedName>
</protein>
<gene>
    <name evidence="7" type="ORF">S01H4_61381</name>
</gene>
<dbReference type="Pfam" id="PF04542">
    <property type="entry name" value="Sigma70_r2"/>
    <property type="match status" value="1"/>
</dbReference>
<evidence type="ECO:0000256" key="1">
    <source>
        <dbReference type="ARBA" id="ARBA00010641"/>
    </source>
</evidence>
<dbReference type="InterPro" id="IPR014284">
    <property type="entry name" value="RNA_pol_sigma-70_dom"/>
</dbReference>
<proteinExistence type="inferred from homology"/>
<feature type="non-terminal residue" evidence="7">
    <location>
        <position position="1"/>
    </location>
</feature>
<dbReference type="CDD" id="cd06171">
    <property type="entry name" value="Sigma70_r4"/>
    <property type="match status" value="1"/>
</dbReference>
<feature type="domain" description="RNA polymerase sigma-70 region 2" evidence="5">
    <location>
        <begin position="14"/>
        <end position="80"/>
    </location>
</feature>
<accession>X1DQ86</accession>
<dbReference type="InterPro" id="IPR036388">
    <property type="entry name" value="WH-like_DNA-bd_sf"/>
</dbReference>
<dbReference type="PANTHER" id="PTHR43133:SF51">
    <property type="entry name" value="RNA POLYMERASE SIGMA FACTOR"/>
    <property type="match status" value="1"/>
</dbReference>
<keyword evidence="4" id="KW-0804">Transcription</keyword>
<dbReference type="GO" id="GO:0016987">
    <property type="term" value="F:sigma factor activity"/>
    <property type="evidence" value="ECO:0007669"/>
    <property type="project" value="UniProtKB-KW"/>
</dbReference>
<evidence type="ECO:0000259" key="5">
    <source>
        <dbReference type="Pfam" id="PF04542"/>
    </source>
</evidence>
<comment type="similarity">
    <text evidence="1">Belongs to the sigma-70 factor family. ECF subfamily.</text>
</comment>
<evidence type="ECO:0000256" key="2">
    <source>
        <dbReference type="ARBA" id="ARBA00023015"/>
    </source>
</evidence>
<sequence length="169" mass="19759">SHSQIELQQRIEQMVREHHAELYRYAMRLCGLTADAEDITQQVFLIAQTKISQLRDESLERNWLFTILRNTYFKLHRKQSPLPVSSLGVDLDHLPEDTDDVDIDTELLQLAINELPDDFKVTLLMFYFEGCSYKEIAAALEIPHGTVMSRLSRAKQHLRTKLFPKMEKE</sequence>
<organism evidence="7">
    <name type="scientific">marine sediment metagenome</name>
    <dbReference type="NCBI Taxonomy" id="412755"/>
    <lineage>
        <taxon>unclassified sequences</taxon>
        <taxon>metagenomes</taxon>
        <taxon>ecological metagenomes</taxon>
    </lineage>
</organism>
<dbReference type="InterPro" id="IPR013324">
    <property type="entry name" value="RNA_pol_sigma_r3/r4-like"/>
</dbReference>
<evidence type="ECO:0000256" key="3">
    <source>
        <dbReference type="ARBA" id="ARBA00023082"/>
    </source>
</evidence>
<dbReference type="InterPro" id="IPR013249">
    <property type="entry name" value="RNA_pol_sigma70_r4_t2"/>
</dbReference>
<evidence type="ECO:0000313" key="7">
    <source>
        <dbReference type="EMBL" id="GAH10405.1"/>
    </source>
</evidence>
<dbReference type="InterPro" id="IPR007627">
    <property type="entry name" value="RNA_pol_sigma70_r2"/>
</dbReference>
<dbReference type="PANTHER" id="PTHR43133">
    <property type="entry name" value="RNA POLYMERASE ECF-TYPE SIGMA FACTO"/>
    <property type="match status" value="1"/>
</dbReference>
<evidence type="ECO:0000259" key="6">
    <source>
        <dbReference type="Pfam" id="PF08281"/>
    </source>
</evidence>
<keyword evidence="2" id="KW-0805">Transcription regulation</keyword>
<dbReference type="EMBL" id="BART01036382">
    <property type="protein sequence ID" value="GAH10405.1"/>
    <property type="molecule type" value="Genomic_DNA"/>
</dbReference>
<reference evidence="7" key="1">
    <citation type="journal article" date="2014" name="Front. Microbiol.">
        <title>High frequency of phylogenetically diverse reductive dehalogenase-homologous genes in deep subseafloor sedimentary metagenomes.</title>
        <authorList>
            <person name="Kawai M."/>
            <person name="Futagami T."/>
            <person name="Toyoda A."/>
            <person name="Takaki Y."/>
            <person name="Nishi S."/>
            <person name="Hori S."/>
            <person name="Arai W."/>
            <person name="Tsubouchi T."/>
            <person name="Morono Y."/>
            <person name="Uchiyama I."/>
            <person name="Ito T."/>
            <person name="Fujiyama A."/>
            <person name="Inagaki F."/>
            <person name="Takami H."/>
        </authorList>
    </citation>
    <scope>NUCLEOTIDE SEQUENCE</scope>
    <source>
        <strain evidence="7">Expedition CK06-06</strain>
    </source>
</reference>
<evidence type="ECO:0008006" key="8">
    <source>
        <dbReference type="Google" id="ProtNLM"/>
    </source>
</evidence>
<dbReference type="SUPFAM" id="SSF88659">
    <property type="entry name" value="Sigma3 and sigma4 domains of RNA polymerase sigma factors"/>
    <property type="match status" value="1"/>
</dbReference>
<evidence type="ECO:0000256" key="4">
    <source>
        <dbReference type="ARBA" id="ARBA00023163"/>
    </source>
</evidence>